<sequence length="98" mass="10892">RFAEENRKANLALIDLLNRIAERKQATPAQVALAWILVQKPWIVPIPGTTNQQRLKENIAAADIELSAGDLAEIDSALSEIDVLGERYPEAAMKMINR</sequence>
<dbReference type="GO" id="GO:0016491">
    <property type="term" value="F:oxidoreductase activity"/>
    <property type="evidence" value="ECO:0007669"/>
    <property type="project" value="UniProtKB-KW"/>
</dbReference>
<keyword evidence="1" id="KW-0560">Oxidoreductase</keyword>
<evidence type="ECO:0000313" key="3">
    <source>
        <dbReference type="EMBL" id="HCO24973.1"/>
    </source>
</evidence>
<feature type="domain" description="NADP-dependent oxidoreductase" evidence="2">
    <location>
        <begin position="8"/>
        <end position="77"/>
    </location>
</feature>
<dbReference type="AlphaFoldDB" id="A0A3D3R801"/>
<organism evidence="3 4">
    <name type="scientific">Gimesia maris</name>
    <dbReference type="NCBI Taxonomy" id="122"/>
    <lineage>
        <taxon>Bacteria</taxon>
        <taxon>Pseudomonadati</taxon>
        <taxon>Planctomycetota</taxon>
        <taxon>Planctomycetia</taxon>
        <taxon>Planctomycetales</taxon>
        <taxon>Planctomycetaceae</taxon>
        <taxon>Gimesia</taxon>
    </lineage>
</organism>
<dbReference type="InterPro" id="IPR036812">
    <property type="entry name" value="NAD(P)_OxRdtase_dom_sf"/>
</dbReference>
<proteinExistence type="predicted"/>
<dbReference type="EMBL" id="DQAY01000114">
    <property type="protein sequence ID" value="HCO24973.1"/>
    <property type="molecule type" value="Genomic_DNA"/>
</dbReference>
<dbReference type="Gene3D" id="3.20.20.100">
    <property type="entry name" value="NADP-dependent oxidoreductase domain"/>
    <property type="match status" value="1"/>
</dbReference>
<evidence type="ECO:0000313" key="4">
    <source>
        <dbReference type="Proteomes" id="UP000263642"/>
    </source>
</evidence>
<dbReference type="InterPro" id="IPR023210">
    <property type="entry name" value="NADP_OxRdtase_dom"/>
</dbReference>
<dbReference type="Proteomes" id="UP000263642">
    <property type="component" value="Unassembled WGS sequence"/>
</dbReference>
<protein>
    <submittedName>
        <fullName evidence="3">Aldo/keto reductase</fullName>
    </submittedName>
</protein>
<dbReference type="SUPFAM" id="SSF51430">
    <property type="entry name" value="NAD(P)-linked oxidoreductase"/>
    <property type="match status" value="1"/>
</dbReference>
<feature type="non-terminal residue" evidence="3">
    <location>
        <position position="1"/>
    </location>
</feature>
<evidence type="ECO:0000259" key="2">
    <source>
        <dbReference type="Pfam" id="PF00248"/>
    </source>
</evidence>
<reference evidence="3 4" key="1">
    <citation type="journal article" date="2018" name="Nat. Biotechnol.">
        <title>A standardized bacterial taxonomy based on genome phylogeny substantially revises the tree of life.</title>
        <authorList>
            <person name="Parks D.H."/>
            <person name="Chuvochina M."/>
            <person name="Waite D.W."/>
            <person name="Rinke C."/>
            <person name="Skarshewski A."/>
            <person name="Chaumeil P.A."/>
            <person name="Hugenholtz P."/>
        </authorList>
    </citation>
    <scope>NUCLEOTIDE SEQUENCE [LARGE SCALE GENOMIC DNA]</scope>
    <source>
        <strain evidence="3">UBA9375</strain>
    </source>
</reference>
<comment type="caution">
    <text evidence="3">The sequence shown here is derived from an EMBL/GenBank/DDBJ whole genome shotgun (WGS) entry which is preliminary data.</text>
</comment>
<dbReference type="Pfam" id="PF00248">
    <property type="entry name" value="Aldo_ket_red"/>
    <property type="match status" value="1"/>
</dbReference>
<dbReference type="PANTHER" id="PTHR43625:SF77">
    <property type="entry name" value="ALDO-KETO REDUCTASE"/>
    <property type="match status" value="1"/>
</dbReference>
<accession>A0A3D3R801</accession>
<gene>
    <name evidence="3" type="ORF">DIT97_18830</name>
</gene>
<evidence type="ECO:0000256" key="1">
    <source>
        <dbReference type="ARBA" id="ARBA00023002"/>
    </source>
</evidence>
<dbReference type="InterPro" id="IPR050791">
    <property type="entry name" value="Aldo-Keto_reductase"/>
</dbReference>
<dbReference type="GO" id="GO:0005737">
    <property type="term" value="C:cytoplasm"/>
    <property type="evidence" value="ECO:0007669"/>
    <property type="project" value="TreeGrafter"/>
</dbReference>
<dbReference type="PANTHER" id="PTHR43625">
    <property type="entry name" value="AFLATOXIN B1 ALDEHYDE REDUCTASE"/>
    <property type="match status" value="1"/>
</dbReference>
<name>A0A3D3R801_9PLAN</name>